<dbReference type="InterPro" id="IPR001223">
    <property type="entry name" value="Glyco_hydro18_cat"/>
</dbReference>
<dbReference type="GO" id="GO:0005576">
    <property type="term" value="C:extracellular region"/>
    <property type="evidence" value="ECO:0007669"/>
    <property type="project" value="TreeGrafter"/>
</dbReference>
<evidence type="ECO:0000259" key="2">
    <source>
        <dbReference type="PROSITE" id="PS51910"/>
    </source>
</evidence>
<dbReference type="AlphaFoldDB" id="A0A9W3AR52"/>
<dbReference type="InterPro" id="IPR029070">
    <property type="entry name" value="Chitinase_insertion_sf"/>
</dbReference>
<evidence type="ECO:0000313" key="4">
    <source>
        <dbReference type="RefSeq" id="XP_055889691.1"/>
    </source>
</evidence>
<dbReference type="GO" id="GO:0006032">
    <property type="term" value="P:chitin catabolic process"/>
    <property type="evidence" value="ECO:0007669"/>
    <property type="project" value="TreeGrafter"/>
</dbReference>
<dbReference type="InterPro" id="IPR050314">
    <property type="entry name" value="Glycosyl_Hydrlase_18"/>
</dbReference>
<gene>
    <name evidence="4" type="primary">LOC106075430</name>
</gene>
<feature type="signal peptide" evidence="1">
    <location>
        <begin position="1"/>
        <end position="19"/>
    </location>
</feature>
<dbReference type="OrthoDB" id="73875at2759"/>
<feature type="chain" id="PRO_5040760182" evidence="1">
    <location>
        <begin position="20"/>
        <end position="374"/>
    </location>
</feature>
<feature type="domain" description="GH18" evidence="2">
    <location>
        <begin position="22"/>
        <end position="374"/>
    </location>
</feature>
<keyword evidence="3" id="KW-1185">Reference proteome</keyword>
<dbReference type="RefSeq" id="XP_055889691.1">
    <property type="nucleotide sequence ID" value="XM_056033716.1"/>
</dbReference>
<dbReference type="GO" id="GO:0005975">
    <property type="term" value="P:carbohydrate metabolic process"/>
    <property type="evidence" value="ECO:0007669"/>
    <property type="project" value="InterPro"/>
</dbReference>
<evidence type="ECO:0000256" key="1">
    <source>
        <dbReference type="SAM" id="SignalP"/>
    </source>
</evidence>
<dbReference type="InterPro" id="IPR011583">
    <property type="entry name" value="Chitinase_II/V-like_cat"/>
</dbReference>
<reference evidence="4" key="1">
    <citation type="submission" date="2025-08" db="UniProtKB">
        <authorList>
            <consortium name="RefSeq"/>
        </authorList>
    </citation>
    <scope>IDENTIFICATION</scope>
</reference>
<dbReference type="Gene3D" id="3.20.20.80">
    <property type="entry name" value="Glycosidases"/>
    <property type="match status" value="2"/>
</dbReference>
<dbReference type="Pfam" id="PF00704">
    <property type="entry name" value="Glyco_hydro_18"/>
    <property type="match status" value="1"/>
</dbReference>
<dbReference type="SUPFAM" id="SSF51445">
    <property type="entry name" value="(Trans)glycosidases"/>
    <property type="match status" value="1"/>
</dbReference>
<dbReference type="PROSITE" id="PS51910">
    <property type="entry name" value="GH18_2"/>
    <property type="match status" value="1"/>
</dbReference>
<dbReference type="Gene3D" id="3.10.50.10">
    <property type="match status" value="1"/>
</dbReference>
<dbReference type="GO" id="GO:0008061">
    <property type="term" value="F:chitin binding"/>
    <property type="evidence" value="ECO:0007669"/>
    <property type="project" value="InterPro"/>
</dbReference>
<organism evidence="3 4">
    <name type="scientific">Biomphalaria glabrata</name>
    <name type="common">Bloodfluke planorb</name>
    <name type="synonym">Freshwater snail</name>
    <dbReference type="NCBI Taxonomy" id="6526"/>
    <lineage>
        <taxon>Eukaryota</taxon>
        <taxon>Metazoa</taxon>
        <taxon>Spiralia</taxon>
        <taxon>Lophotrochozoa</taxon>
        <taxon>Mollusca</taxon>
        <taxon>Gastropoda</taxon>
        <taxon>Heterobranchia</taxon>
        <taxon>Euthyneura</taxon>
        <taxon>Panpulmonata</taxon>
        <taxon>Hygrophila</taxon>
        <taxon>Lymnaeoidea</taxon>
        <taxon>Planorbidae</taxon>
        <taxon>Biomphalaria</taxon>
    </lineage>
</organism>
<dbReference type="GO" id="GO:0004568">
    <property type="term" value="F:chitinase activity"/>
    <property type="evidence" value="ECO:0007669"/>
    <property type="project" value="TreeGrafter"/>
</dbReference>
<keyword evidence="1" id="KW-0732">Signal</keyword>
<sequence length="374" mass="43139">MKRSLLLFLLLSLVQQSLGQCQMFMCHLHAWSTKASKVTTSDIDVNLCHYIIISFAEYINDEFFQHQRVRDTYSWMSTAKRQNSRLKFVLNFFSYVGEEKFYEMYKTPTKRSSLIQSIIQSLRNNGFDGLALQLAAGIGTTEPEDYDRKLYADFLEAIRNAVDEEAKKTGKPGLMLFMYFSQTPRNLAKYFDVPRVYRYMDFVIIHGFLYYEIYVGPSKGIDIVQGHTNRIYSLDPEDDRSLDYDVKKILKLGGIKSKTIIGYNIMAAYYVVFSSSSTLYRGYKIDDYSTVCEAISKGGTVQRIPEGAPYHIDGDYLIYYDDETSVLEKVKYVKRNGFVGVYISDLSADDYKKGNCGKGKFPLIRTMYEFCSKP</sequence>
<dbReference type="InterPro" id="IPR017853">
    <property type="entry name" value="GH"/>
</dbReference>
<dbReference type="PANTHER" id="PTHR11177">
    <property type="entry name" value="CHITINASE"/>
    <property type="match status" value="1"/>
</dbReference>
<evidence type="ECO:0000313" key="3">
    <source>
        <dbReference type="Proteomes" id="UP001165740"/>
    </source>
</evidence>
<protein>
    <submittedName>
        <fullName evidence="4">Oviduct-specific glycoprotein-like</fullName>
    </submittedName>
</protein>
<accession>A0A9W3AR52</accession>
<dbReference type="Proteomes" id="UP001165740">
    <property type="component" value="Chromosome 6"/>
</dbReference>
<dbReference type="SMART" id="SM00636">
    <property type="entry name" value="Glyco_18"/>
    <property type="match status" value="1"/>
</dbReference>
<name>A0A9W3AR52_BIOGL</name>
<proteinExistence type="predicted"/>
<dbReference type="GeneID" id="106075430"/>
<dbReference type="PANTHER" id="PTHR11177:SF317">
    <property type="entry name" value="CHITINASE 12-RELATED"/>
    <property type="match status" value="1"/>
</dbReference>